<evidence type="ECO:0000256" key="7">
    <source>
        <dbReference type="SAM" id="Phobius"/>
    </source>
</evidence>
<keyword evidence="9" id="KW-1185">Reference proteome</keyword>
<gene>
    <name evidence="8" type="ORF">WG616_02605</name>
</gene>
<reference evidence="8" key="1">
    <citation type="submission" date="2024-03" db="EMBL/GenBank/DDBJ databases">
        <title>Complete genome sequence of Mycoplasma gypis type strain B1/T1.</title>
        <authorList>
            <person name="Spergser J."/>
        </authorList>
    </citation>
    <scope>NUCLEOTIDE SEQUENCE [LARGE SCALE GENOMIC DNA]</scope>
    <source>
        <strain evidence="8">B1/T1</strain>
    </source>
</reference>
<dbReference type="Proteomes" id="UP001460679">
    <property type="component" value="Chromosome"/>
</dbReference>
<dbReference type="InterPro" id="IPR052518">
    <property type="entry name" value="CHR_Transporter"/>
</dbReference>
<keyword evidence="4 7" id="KW-0812">Transmembrane</keyword>
<dbReference type="RefSeq" id="WP_205498213.1">
    <property type="nucleotide sequence ID" value="NZ_CP148066.1"/>
</dbReference>
<evidence type="ECO:0000256" key="2">
    <source>
        <dbReference type="ARBA" id="ARBA00005262"/>
    </source>
</evidence>
<protein>
    <submittedName>
        <fullName evidence="8">Chromate transporter</fullName>
    </submittedName>
</protein>
<evidence type="ECO:0000313" key="9">
    <source>
        <dbReference type="Proteomes" id="UP001460679"/>
    </source>
</evidence>
<feature type="transmembrane region" description="Helical" evidence="7">
    <location>
        <begin position="111"/>
        <end position="133"/>
    </location>
</feature>
<dbReference type="EMBL" id="CP148066">
    <property type="protein sequence ID" value="WXL28239.1"/>
    <property type="molecule type" value="Genomic_DNA"/>
</dbReference>
<proteinExistence type="inferred from homology"/>
<dbReference type="InterPro" id="IPR003370">
    <property type="entry name" value="Chromate_transpt"/>
</dbReference>
<dbReference type="PANTHER" id="PTHR43663:SF1">
    <property type="entry name" value="CHROMATE TRANSPORTER"/>
    <property type="match status" value="1"/>
</dbReference>
<accession>A0ABZ2RSY6</accession>
<evidence type="ECO:0000256" key="5">
    <source>
        <dbReference type="ARBA" id="ARBA00022989"/>
    </source>
</evidence>
<keyword evidence="5 7" id="KW-1133">Transmembrane helix</keyword>
<evidence type="ECO:0000256" key="4">
    <source>
        <dbReference type="ARBA" id="ARBA00022692"/>
    </source>
</evidence>
<feature type="transmembrane region" description="Helical" evidence="7">
    <location>
        <begin position="145"/>
        <end position="164"/>
    </location>
</feature>
<evidence type="ECO:0000313" key="8">
    <source>
        <dbReference type="EMBL" id="WXL28239.1"/>
    </source>
</evidence>
<feature type="transmembrane region" description="Helical" evidence="7">
    <location>
        <begin position="55"/>
        <end position="78"/>
    </location>
</feature>
<keyword evidence="3" id="KW-1003">Cell membrane</keyword>
<evidence type="ECO:0000256" key="6">
    <source>
        <dbReference type="ARBA" id="ARBA00023136"/>
    </source>
</evidence>
<sequence>MKKQEYKPTVFRVFYFVLLCTIIGFGGGNALLPIINKIAVKKYKWITESEFDDAAIASNMIPGSSVIQTLSFVAIKCLGFWKGMFVTLLAVIPHLLIALAIFILLRIYAIQYLYVIAASVLPVIIGVIINFGLRYLKSDRQHLNIPLWFGLFIITFTFCLFVPAPYNIPAIPIVLVVIFIAFYALFKHLKNKKSKSRGEQ</sequence>
<keyword evidence="6 7" id="KW-0472">Membrane</keyword>
<evidence type="ECO:0000256" key="3">
    <source>
        <dbReference type="ARBA" id="ARBA00022475"/>
    </source>
</evidence>
<feature type="transmembrane region" description="Helical" evidence="7">
    <location>
        <begin position="85"/>
        <end position="105"/>
    </location>
</feature>
<feature type="transmembrane region" description="Helical" evidence="7">
    <location>
        <begin position="12"/>
        <end position="35"/>
    </location>
</feature>
<comment type="similarity">
    <text evidence="2">Belongs to the chromate ion transporter (CHR) (TC 2.A.51) family.</text>
</comment>
<dbReference type="PANTHER" id="PTHR43663">
    <property type="entry name" value="CHROMATE TRANSPORT PROTEIN-RELATED"/>
    <property type="match status" value="1"/>
</dbReference>
<feature type="transmembrane region" description="Helical" evidence="7">
    <location>
        <begin position="170"/>
        <end position="186"/>
    </location>
</feature>
<name>A0ABZ2RSY6_9BACT</name>
<organism evidence="8 9">
    <name type="scientific">[Mycoplasma] gypis</name>
    <dbReference type="NCBI Taxonomy" id="92404"/>
    <lineage>
        <taxon>Bacteria</taxon>
        <taxon>Bacillati</taxon>
        <taxon>Mycoplasmatota</taxon>
        <taxon>Mycoplasmoidales</taxon>
        <taxon>Metamycoplasmataceae</taxon>
        <taxon>Metamycoplasma</taxon>
    </lineage>
</organism>
<comment type="subcellular location">
    <subcellularLocation>
        <location evidence="1">Cell membrane</location>
        <topology evidence="1">Multi-pass membrane protein</topology>
    </subcellularLocation>
</comment>
<dbReference type="Pfam" id="PF02417">
    <property type="entry name" value="Chromate_transp"/>
    <property type="match status" value="1"/>
</dbReference>
<evidence type="ECO:0000256" key="1">
    <source>
        <dbReference type="ARBA" id="ARBA00004651"/>
    </source>
</evidence>